<dbReference type="Proteomes" id="UP000709295">
    <property type="component" value="Unassembled WGS sequence"/>
</dbReference>
<evidence type="ECO:0000313" key="2">
    <source>
        <dbReference type="Proteomes" id="UP000709295"/>
    </source>
</evidence>
<gene>
    <name evidence="1" type="ORF">JG688_00011769</name>
</gene>
<accession>A0A8J5J037</accession>
<evidence type="ECO:0000313" key="1">
    <source>
        <dbReference type="EMBL" id="KAG6955713.1"/>
    </source>
</evidence>
<reference evidence="1" key="1">
    <citation type="submission" date="2021-01" db="EMBL/GenBank/DDBJ databases">
        <title>Phytophthora aleatoria, a newly-described species from Pinus radiata is distinct from Phytophthora cactorum isolates based on comparative genomics.</title>
        <authorList>
            <person name="Mcdougal R."/>
            <person name="Panda P."/>
            <person name="Williams N."/>
            <person name="Studholme D.J."/>
        </authorList>
    </citation>
    <scope>NUCLEOTIDE SEQUENCE</scope>
    <source>
        <strain evidence="1">NZFS 4037</strain>
    </source>
</reference>
<name>A0A8J5J037_9STRA</name>
<proteinExistence type="predicted"/>
<protein>
    <submittedName>
        <fullName evidence="1">Uncharacterized protein</fullName>
    </submittedName>
</protein>
<sequence>MTKSRNLTLSGGLPPALFPIACREGRCRFSDRGILTSCPLSLLPGLDLTLHLQNCSDSEVEPG</sequence>
<comment type="caution">
    <text evidence="1">The sequence shown here is derived from an EMBL/GenBank/DDBJ whole genome shotgun (WGS) entry which is preliminary data.</text>
</comment>
<dbReference type="EMBL" id="JAENGY010000852">
    <property type="protein sequence ID" value="KAG6955713.1"/>
    <property type="molecule type" value="Genomic_DNA"/>
</dbReference>
<organism evidence="1 2">
    <name type="scientific">Phytophthora aleatoria</name>
    <dbReference type="NCBI Taxonomy" id="2496075"/>
    <lineage>
        <taxon>Eukaryota</taxon>
        <taxon>Sar</taxon>
        <taxon>Stramenopiles</taxon>
        <taxon>Oomycota</taxon>
        <taxon>Peronosporomycetes</taxon>
        <taxon>Peronosporales</taxon>
        <taxon>Peronosporaceae</taxon>
        <taxon>Phytophthora</taxon>
    </lineage>
</organism>
<dbReference type="AlphaFoldDB" id="A0A8J5J037"/>
<keyword evidence="2" id="KW-1185">Reference proteome</keyword>